<feature type="compositionally biased region" description="Low complexity" evidence="1">
    <location>
        <begin position="245"/>
        <end position="257"/>
    </location>
</feature>
<evidence type="ECO:0000256" key="1">
    <source>
        <dbReference type="SAM" id="MobiDB-lite"/>
    </source>
</evidence>
<feature type="compositionally biased region" description="Low complexity" evidence="1">
    <location>
        <begin position="357"/>
        <end position="397"/>
    </location>
</feature>
<feature type="compositionally biased region" description="Pro residues" evidence="1">
    <location>
        <begin position="424"/>
        <end position="437"/>
    </location>
</feature>
<organism evidence="3 4">
    <name type="scientific">Streptomyces hiroshimensis</name>
    <dbReference type="NCBI Taxonomy" id="66424"/>
    <lineage>
        <taxon>Bacteria</taxon>
        <taxon>Bacillati</taxon>
        <taxon>Actinomycetota</taxon>
        <taxon>Actinomycetes</taxon>
        <taxon>Kitasatosporales</taxon>
        <taxon>Streptomycetaceae</taxon>
        <taxon>Streptomyces</taxon>
    </lineage>
</organism>
<dbReference type="InterPro" id="IPR046704">
    <property type="entry name" value="DUF6777"/>
</dbReference>
<feature type="compositionally biased region" description="Low complexity" evidence="1">
    <location>
        <begin position="215"/>
        <end position="226"/>
    </location>
</feature>
<feature type="compositionally biased region" description="Low complexity" evidence="1">
    <location>
        <begin position="273"/>
        <end position="290"/>
    </location>
</feature>
<feature type="compositionally biased region" description="Basic and acidic residues" evidence="1">
    <location>
        <begin position="199"/>
        <end position="212"/>
    </location>
</feature>
<feature type="domain" description="DUF6777" evidence="2">
    <location>
        <begin position="30"/>
        <end position="193"/>
    </location>
</feature>
<reference evidence="4" key="1">
    <citation type="journal article" date="2019" name="Int. J. Syst. Evol. Microbiol.">
        <title>The Global Catalogue of Microorganisms (GCM) 10K type strain sequencing project: providing services to taxonomists for standard genome sequencing and annotation.</title>
        <authorList>
            <consortium name="The Broad Institute Genomics Platform"/>
            <consortium name="The Broad Institute Genome Sequencing Center for Infectious Disease"/>
            <person name="Wu L."/>
            <person name="Ma J."/>
        </authorList>
    </citation>
    <scope>NUCLEOTIDE SEQUENCE [LARGE SCALE GENOMIC DNA]</scope>
    <source>
        <strain evidence="4">JCM 4586</strain>
    </source>
</reference>
<evidence type="ECO:0000259" key="2">
    <source>
        <dbReference type="Pfam" id="PF20568"/>
    </source>
</evidence>
<feature type="compositionally biased region" description="Low complexity" evidence="1">
    <location>
        <begin position="302"/>
        <end position="317"/>
    </location>
</feature>
<feature type="compositionally biased region" description="Pro residues" evidence="1">
    <location>
        <begin position="331"/>
        <end position="340"/>
    </location>
</feature>
<name>A0ABQ2ZCA4_9ACTN</name>
<comment type="caution">
    <text evidence="3">The sequence shown here is derived from an EMBL/GenBank/DDBJ whole genome shotgun (WGS) entry which is preliminary data.</text>
</comment>
<evidence type="ECO:0000313" key="4">
    <source>
        <dbReference type="Proteomes" id="UP000659223"/>
    </source>
</evidence>
<dbReference type="Proteomes" id="UP000659223">
    <property type="component" value="Unassembled WGS sequence"/>
</dbReference>
<protein>
    <recommendedName>
        <fullName evidence="2">DUF6777 domain-containing protein</fullName>
    </recommendedName>
</protein>
<proteinExistence type="predicted"/>
<sequence>MGEVGAFPFLEHPDTDLRGVVSASPGGGEWQGDARGAFGGVQGTTRCDKASLIKQITEDPEKARAWAAVKEIDEGRIGEYINKLTETYLEFDTLVKNHDYRDGEAAEYMSVLQKGVLVLVDEYASPAVKCNCGNPLEEPDREVDLKAASYTGTRWKSFAATEVTVIKPRTKEQGPVKQLPLVDPFQGDKAFDRSVGSDGSKDTKTFRWDPPKTRPTTGAGVSPATGGTSGSSGGQSKPSSPPAGSPSSGSSAAGSSADRSEEPSGRVSAQGVPSSESPTGASAGASTGASTGTGGPSQSRKPGSATPGTGRPTPSRTKAPVPAPTTSRPIAPQPTTPKPVTPTATKPVAPASPKPVTPTAVKPVTPTAVHPATPTAAKPTAATGVHPVTPTAAKPAVPTAPKPAVPTAAKPDAPTHHPPATGQQPPPATHAPAPHPS</sequence>
<dbReference type="Pfam" id="PF20568">
    <property type="entry name" value="DUF6777"/>
    <property type="match status" value="1"/>
</dbReference>
<feature type="compositionally biased region" description="Low complexity" evidence="1">
    <location>
        <begin position="405"/>
        <end position="423"/>
    </location>
</feature>
<gene>
    <name evidence="3" type="ORF">GCM10010324_68280</name>
</gene>
<keyword evidence="4" id="KW-1185">Reference proteome</keyword>
<accession>A0ABQ2ZCA4</accession>
<feature type="region of interest" description="Disordered" evidence="1">
    <location>
        <begin position="169"/>
        <end position="437"/>
    </location>
</feature>
<dbReference type="EMBL" id="BMUT01000027">
    <property type="protein sequence ID" value="GGY11861.1"/>
    <property type="molecule type" value="Genomic_DNA"/>
</dbReference>
<evidence type="ECO:0000313" key="3">
    <source>
        <dbReference type="EMBL" id="GGY11861.1"/>
    </source>
</evidence>